<organism evidence="2 3">
    <name type="scientific">Helianthus annuus</name>
    <name type="common">Common sunflower</name>
    <dbReference type="NCBI Taxonomy" id="4232"/>
    <lineage>
        <taxon>Eukaryota</taxon>
        <taxon>Viridiplantae</taxon>
        <taxon>Streptophyta</taxon>
        <taxon>Embryophyta</taxon>
        <taxon>Tracheophyta</taxon>
        <taxon>Spermatophyta</taxon>
        <taxon>Magnoliopsida</taxon>
        <taxon>eudicotyledons</taxon>
        <taxon>Gunneridae</taxon>
        <taxon>Pentapetalae</taxon>
        <taxon>asterids</taxon>
        <taxon>campanulids</taxon>
        <taxon>Asterales</taxon>
        <taxon>Asteraceae</taxon>
        <taxon>Asteroideae</taxon>
        <taxon>Heliantheae alliance</taxon>
        <taxon>Heliantheae</taxon>
        <taxon>Helianthus</taxon>
    </lineage>
</organism>
<dbReference type="Proteomes" id="UP000215914">
    <property type="component" value="Chromosome 9"/>
</dbReference>
<proteinExistence type="predicted"/>
<reference evidence="1 3" key="1">
    <citation type="journal article" date="2017" name="Nature">
        <title>The sunflower genome provides insights into oil metabolism, flowering and Asterid evolution.</title>
        <authorList>
            <person name="Badouin H."/>
            <person name="Gouzy J."/>
            <person name="Grassa C.J."/>
            <person name="Murat F."/>
            <person name="Staton S.E."/>
            <person name="Cottret L."/>
            <person name="Lelandais-Briere C."/>
            <person name="Owens G.L."/>
            <person name="Carrere S."/>
            <person name="Mayjonade B."/>
            <person name="Legrand L."/>
            <person name="Gill N."/>
            <person name="Kane N.C."/>
            <person name="Bowers J.E."/>
            <person name="Hubner S."/>
            <person name="Bellec A."/>
            <person name="Berard A."/>
            <person name="Berges H."/>
            <person name="Blanchet N."/>
            <person name="Boniface M.C."/>
            <person name="Brunel D."/>
            <person name="Catrice O."/>
            <person name="Chaidir N."/>
            <person name="Claudel C."/>
            <person name="Donnadieu C."/>
            <person name="Faraut T."/>
            <person name="Fievet G."/>
            <person name="Helmstetter N."/>
            <person name="King M."/>
            <person name="Knapp S.J."/>
            <person name="Lai Z."/>
            <person name="Le Paslier M.C."/>
            <person name="Lippi Y."/>
            <person name="Lorenzon L."/>
            <person name="Mandel J.R."/>
            <person name="Marage G."/>
            <person name="Marchand G."/>
            <person name="Marquand E."/>
            <person name="Bret-Mestries E."/>
            <person name="Morien E."/>
            <person name="Nambeesan S."/>
            <person name="Nguyen T."/>
            <person name="Pegot-Espagnet P."/>
            <person name="Pouilly N."/>
            <person name="Raftis F."/>
            <person name="Sallet E."/>
            <person name="Schiex T."/>
            <person name="Thomas J."/>
            <person name="Vandecasteele C."/>
            <person name="Vares D."/>
            <person name="Vear F."/>
            <person name="Vautrin S."/>
            <person name="Crespi M."/>
            <person name="Mangin B."/>
            <person name="Burke J.M."/>
            <person name="Salse J."/>
            <person name="Munos S."/>
            <person name="Vincourt P."/>
            <person name="Rieseberg L.H."/>
            <person name="Langlade N.B."/>
        </authorList>
    </citation>
    <scope>NUCLEOTIDE SEQUENCE [LARGE SCALE GENOMIC DNA]</scope>
    <source>
        <strain evidence="3">cv. SF193</strain>
        <tissue evidence="1">Leaves</tissue>
    </source>
</reference>
<evidence type="ECO:0000313" key="2">
    <source>
        <dbReference type="EMBL" id="OTG13807.1"/>
    </source>
</evidence>
<evidence type="ECO:0000313" key="1">
    <source>
        <dbReference type="EMBL" id="KAF5789202.1"/>
    </source>
</evidence>
<protein>
    <submittedName>
        <fullName evidence="2">Uncharacterized protein</fullName>
    </submittedName>
</protein>
<sequence>MIEMSGSLFIHRPFNVDRVITRGLLKGKFPVHGSKAVTCISYLFATPTSFKDSILQPKQSCFHKMNLILHIYQNTKLILGFKR</sequence>
<dbReference type="EMBL" id="CM007898">
    <property type="protein sequence ID" value="OTG13807.1"/>
    <property type="molecule type" value="Genomic_DNA"/>
</dbReference>
<gene>
    <name evidence="2" type="ORF">HannXRQ_Chr09g0242361</name>
    <name evidence="1" type="ORF">HanXRQr2_Chr09g0368381</name>
</gene>
<reference evidence="1" key="3">
    <citation type="submission" date="2020-06" db="EMBL/GenBank/DDBJ databases">
        <title>Helianthus annuus Genome sequencing and assembly Release 2.</title>
        <authorList>
            <person name="Gouzy J."/>
            <person name="Langlade N."/>
            <person name="Munos S."/>
        </authorList>
    </citation>
    <scope>NUCLEOTIDE SEQUENCE</scope>
    <source>
        <tissue evidence="1">Leaves</tissue>
    </source>
</reference>
<dbReference type="EMBL" id="MNCJ02000324">
    <property type="protein sequence ID" value="KAF5789202.1"/>
    <property type="molecule type" value="Genomic_DNA"/>
</dbReference>
<evidence type="ECO:0000313" key="3">
    <source>
        <dbReference type="Proteomes" id="UP000215914"/>
    </source>
</evidence>
<accession>A0A251TRP5</accession>
<name>A0A251TRP5_HELAN</name>
<dbReference type="Gramene" id="mRNA:HanXRQr2_Chr09g0368381">
    <property type="protein sequence ID" value="mRNA:HanXRQr2_Chr09g0368381"/>
    <property type="gene ID" value="HanXRQr2_Chr09g0368381"/>
</dbReference>
<keyword evidence="3" id="KW-1185">Reference proteome</keyword>
<dbReference type="AlphaFoldDB" id="A0A251TRP5"/>
<reference evidence="2" key="2">
    <citation type="submission" date="2017-02" db="EMBL/GenBank/DDBJ databases">
        <title>Sunflower complete genome.</title>
        <authorList>
            <person name="Langlade N."/>
            <person name="Munos S."/>
        </authorList>
    </citation>
    <scope>NUCLEOTIDE SEQUENCE [LARGE SCALE GENOMIC DNA]</scope>
    <source>
        <tissue evidence="2">Leaves</tissue>
    </source>
</reference>
<dbReference type="InParanoid" id="A0A251TRP5"/>